<dbReference type="EMBL" id="CM000914">
    <property type="protein sequence ID" value="EFG03727.2"/>
    <property type="molecule type" value="Genomic_DNA"/>
</dbReference>
<keyword evidence="2" id="KW-0614">Plasmid</keyword>
<keyword evidence="3" id="KW-1185">Reference proteome</keyword>
<proteinExistence type="predicted"/>
<feature type="region of interest" description="Disordered" evidence="1">
    <location>
        <begin position="1"/>
        <end position="23"/>
    </location>
</feature>
<name>B5GUM4_STRCL</name>
<evidence type="ECO:0000313" key="2">
    <source>
        <dbReference type="EMBL" id="EFG03727.2"/>
    </source>
</evidence>
<accession>B5GUM4</accession>
<sequence length="75" mass="8251">MQVNENSKIPDNTPGHEVSAPPARGSFWWNDPLSAALDIRPARAGVVSVMDLVTGWVRPDHPADQHYVRRGRPGP</sequence>
<geneLocation type="plasmid" evidence="2 3">
    <name>pSCL4</name>
</geneLocation>
<reference evidence="2 3" key="1">
    <citation type="journal article" date="2010" name="Genome Biol. Evol.">
        <title>The sequence of a 1.8-mb bacterial linear plasmid reveals a rich evolutionary reservoir of secondary metabolic pathways.</title>
        <authorList>
            <person name="Medema M.H."/>
            <person name="Trefzer A."/>
            <person name="Kovalchuk A."/>
            <person name="van den Berg M."/>
            <person name="Mueller U."/>
            <person name="Heijne W."/>
            <person name="Wu L."/>
            <person name="Alam M.T."/>
            <person name="Ronning C.M."/>
            <person name="Nierman W.C."/>
            <person name="Bovenberg R.A.L."/>
            <person name="Breitling R."/>
            <person name="Takano E."/>
        </authorList>
    </citation>
    <scope>NUCLEOTIDE SEQUENCE [LARGE SCALE GENOMIC DNA]</scope>
    <source>
        <strain evidence="3">ATCC 27064 / DSM 738 / JCM 4710 / NBRC 13307 / NCIMB 12785 / NRRL 3585 / VKM Ac-602</strain>
        <plasmid evidence="2">pSCL4</plasmid>
    </source>
</reference>
<dbReference type="Proteomes" id="UP000002357">
    <property type="component" value="Plasmid pSCL4"/>
</dbReference>
<protein>
    <submittedName>
        <fullName evidence="2">Uncharacterized protein</fullName>
    </submittedName>
</protein>
<dbReference type="AlphaFoldDB" id="B5GUM4"/>
<evidence type="ECO:0000256" key="1">
    <source>
        <dbReference type="SAM" id="MobiDB-lite"/>
    </source>
</evidence>
<dbReference type="RefSeq" id="WP_003955532.1">
    <property type="nucleotide sequence ID" value="NZ_WKJT01000719.1"/>
</dbReference>
<evidence type="ECO:0000313" key="3">
    <source>
        <dbReference type="Proteomes" id="UP000002357"/>
    </source>
</evidence>
<organism evidence="2 3">
    <name type="scientific">Streptomyces clavuligerus</name>
    <dbReference type="NCBI Taxonomy" id="1901"/>
    <lineage>
        <taxon>Bacteria</taxon>
        <taxon>Bacillati</taxon>
        <taxon>Actinomycetota</taxon>
        <taxon>Actinomycetes</taxon>
        <taxon>Kitasatosporales</taxon>
        <taxon>Streptomycetaceae</taxon>
        <taxon>Streptomyces</taxon>
    </lineage>
</organism>
<gene>
    <name evidence="2" type="ORF">SCLAV_p0236</name>
</gene>
<feature type="compositionally biased region" description="Polar residues" evidence="1">
    <location>
        <begin position="1"/>
        <end position="10"/>
    </location>
</feature>